<gene>
    <name evidence="2" type="ORF">GN244_ATG02016</name>
</gene>
<dbReference type="EMBL" id="WSZM01000043">
    <property type="protein sequence ID" value="KAF4045568.1"/>
    <property type="molecule type" value="Genomic_DNA"/>
</dbReference>
<dbReference type="AlphaFoldDB" id="A0A833T386"/>
<evidence type="ECO:0000313" key="3">
    <source>
        <dbReference type="Proteomes" id="UP000602510"/>
    </source>
</evidence>
<evidence type="ECO:0008006" key="4">
    <source>
        <dbReference type="Google" id="ProtNLM"/>
    </source>
</evidence>
<dbReference type="Proteomes" id="UP000602510">
    <property type="component" value="Unassembled WGS sequence"/>
</dbReference>
<keyword evidence="3" id="KW-1185">Reference proteome</keyword>
<organism evidence="2 3">
    <name type="scientific">Phytophthora infestans</name>
    <name type="common">Potato late blight agent</name>
    <name type="synonym">Botrytis infestans</name>
    <dbReference type="NCBI Taxonomy" id="4787"/>
    <lineage>
        <taxon>Eukaryota</taxon>
        <taxon>Sar</taxon>
        <taxon>Stramenopiles</taxon>
        <taxon>Oomycota</taxon>
        <taxon>Peronosporomycetes</taxon>
        <taxon>Peronosporales</taxon>
        <taxon>Peronosporaceae</taxon>
        <taxon>Phytophthora</taxon>
    </lineage>
</organism>
<sequence length="422" mass="48185">MTFKQQMDMTNSALAEFLFECSPSTPDSIHMAPSRDLIIEPDIFSLPWSNSTSQMCQTSPIRSGNAGPTPRRAQPWVGNESAEQRYEIRIAQAAIRQKRYHLKTKEERKMLKRQVTELSAVLGKLQGSQARTYAIIARNPALAAWRATAIHQKARRIESETKQVQLRAFVARQSMQIRSMNGLLQQCRVHDPVALLELHSSSMAMLFKTLMQELDPLHAMTNKITAGVDFKLSSLLMQFAMSRHWNRDMTFLESSHATIVPFGFDDTCHALSDALLTNPRGQICYDGIMDPENTRPFKYHLDFSQKLGDSAALAKHTVMRRYVEPDRVVFVSRTLAEGQQDFKGMYTNETTWHVLRRSTDDSAMVLETYTRLMLVGFSLTSQTDARGDEFMKVLARADEDEVSNIMVMFERMLLDETRRICL</sequence>
<comment type="caution">
    <text evidence="2">The sequence shown here is derived from an EMBL/GenBank/DDBJ whole genome shotgun (WGS) entry which is preliminary data.</text>
</comment>
<name>A0A833T386_PHYIN</name>
<proteinExistence type="predicted"/>
<feature type="region of interest" description="Disordered" evidence="1">
    <location>
        <begin position="55"/>
        <end position="78"/>
    </location>
</feature>
<accession>A0A833T386</accession>
<evidence type="ECO:0000256" key="1">
    <source>
        <dbReference type="SAM" id="MobiDB-lite"/>
    </source>
</evidence>
<reference evidence="2" key="1">
    <citation type="submission" date="2020-04" db="EMBL/GenBank/DDBJ databases">
        <title>Hybrid Assembly of Korean Phytophthora infestans isolates.</title>
        <authorList>
            <person name="Prokchorchik M."/>
            <person name="Lee Y."/>
            <person name="Seo J."/>
            <person name="Cho J.-H."/>
            <person name="Park Y.-E."/>
            <person name="Jang D.-C."/>
            <person name="Im J.-S."/>
            <person name="Choi J.-G."/>
            <person name="Park H.-J."/>
            <person name="Lee G.-B."/>
            <person name="Lee Y.-G."/>
            <person name="Hong S.-Y."/>
            <person name="Cho K."/>
            <person name="Sohn K.H."/>
        </authorList>
    </citation>
    <scope>NUCLEOTIDE SEQUENCE</scope>
    <source>
        <strain evidence="2">KR_1_A1</strain>
    </source>
</reference>
<protein>
    <recommendedName>
        <fullName evidence="4">M96 mating-specific protein family</fullName>
    </recommendedName>
</protein>
<evidence type="ECO:0000313" key="2">
    <source>
        <dbReference type="EMBL" id="KAF4045568.1"/>
    </source>
</evidence>